<evidence type="ECO:0000313" key="1">
    <source>
        <dbReference type="EMBL" id="KAJ2794409.1"/>
    </source>
</evidence>
<comment type="caution">
    <text evidence="1">The sequence shown here is derived from an EMBL/GenBank/DDBJ whole genome shotgun (WGS) entry which is preliminary data.</text>
</comment>
<sequence length="184" mass="20701">GQILLDGEDIAQYGLYDVRSKLSIIPQDPVLFAGTVRENLDPFNAYSDQDIWRALEHARLADFVRTKDERLEFVVTQGGENFSVGQRQLICLARALLKRAKVLVLDEATAAIDPESDAIIQDSIRKEFKDCTVLTIAHRLNTIIDSDRILVLDQGQVAEFDTPKELLAKDNGLFKSLWENATEN</sequence>
<protein>
    <submittedName>
        <fullName evidence="1">Canalicular multispecific organic anion transporter 2</fullName>
    </submittedName>
</protein>
<dbReference type="EMBL" id="JANBUP010004296">
    <property type="protein sequence ID" value="KAJ2794409.1"/>
    <property type="molecule type" value="Genomic_DNA"/>
</dbReference>
<keyword evidence="2" id="KW-1185">Reference proteome</keyword>
<evidence type="ECO:0000313" key="2">
    <source>
        <dbReference type="Proteomes" id="UP001140096"/>
    </source>
</evidence>
<dbReference type="Proteomes" id="UP001140096">
    <property type="component" value="Unassembled WGS sequence"/>
</dbReference>
<accession>A0ACC1KST3</accession>
<gene>
    <name evidence="1" type="primary">ABCC3_5</name>
    <name evidence="1" type="ORF">H4S07_006766</name>
</gene>
<feature type="non-terminal residue" evidence="1">
    <location>
        <position position="1"/>
    </location>
</feature>
<name>A0ACC1KST3_9FUNG</name>
<organism evidence="1 2">
    <name type="scientific">Coemansia furcata</name>
    <dbReference type="NCBI Taxonomy" id="417177"/>
    <lineage>
        <taxon>Eukaryota</taxon>
        <taxon>Fungi</taxon>
        <taxon>Fungi incertae sedis</taxon>
        <taxon>Zoopagomycota</taxon>
        <taxon>Kickxellomycotina</taxon>
        <taxon>Kickxellomycetes</taxon>
        <taxon>Kickxellales</taxon>
        <taxon>Kickxellaceae</taxon>
        <taxon>Coemansia</taxon>
    </lineage>
</organism>
<reference evidence="1" key="1">
    <citation type="submission" date="2022-07" db="EMBL/GenBank/DDBJ databases">
        <title>Phylogenomic reconstructions and comparative analyses of Kickxellomycotina fungi.</title>
        <authorList>
            <person name="Reynolds N.K."/>
            <person name="Stajich J.E."/>
            <person name="Barry K."/>
            <person name="Grigoriev I.V."/>
            <person name="Crous P."/>
            <person name="Smith M.E."/>
        </authorList>
    </citation>
    <scope>NUCLEOTIDE SEQUENCE</scope>
    <source>
        <strain evidence="1">CBS 102833</strain>
    </source>
</reference>
<proteinExistence type="predicted"/>